<dbReference type="GO" id="GO:0046983">
    <property type="term" value="F:protein dimerization activity"/>
    <property type="evidence" value="ECO:0007669"/>
    <property type="project" value="InterPro"/>
</dbReference>
<name>A0A6N2LDD5_SALVM</name>
<dbReference type="InterPro" id="IPR012337">
    <property type="entry name" value="RNaseH-like_sf"/>
</dbReference>
<dbReference type="InterPro" id="IPR008906">
    <property type="entry name" value="HATC_C_dom"/>
</dbReference>
<dbReference type="Pfam" id="PF05699">
    <property type="entry name" value="Dimer_Tnp_hAT"/>
    <property type="match status" value="1"/>
</dbReference>
<sequence length="711" mass="80483">MTAGEVSINIYDHGVALDEKKQRVQCNYCGKVMSGFSRLKYHVGGIRGDVVPCEKVAVNVRESFRSMLLETKRASLDKEVQDPYHPDLPCKRFYSPDLNAAKRKKRDVNHTTGCGSGMHAEMHSVMEDDMTEHVSVNNRRTAMSSSGAKENVLSRQAQRCIGRFFYETGFDFSASTLPSFQRMINATLDDGQSEYKVPALQDLKGWILHDEVEAMKTYVKEISRSWASTGCSVLLDGWVDEKGRNLVSFVVECPGGPTYLRSADVSAIIDDVNALQMLLEGVIEEVGIGNVVQIVAFSTVGWVGAVGEQFMQRYWCVFWCVSASHCIELMLEKIGAMDSIRIALEKAKIITKFIYGHTEVLKLLRNHIDDYDLIKPSKMKLAMPFFTLENIVSEKKNLEEMFDSSEWKTSVWSSTVEGKRVADLVGDHSFWSGAEMASKATVPLLRVLRLVNEGDKPQVGFIYETMDQVKETIKKEFKNKKSDYTPFWTAIDDIWDAHLHSPLHAAGYYLNPCLFYSPDFYSDPEVTFGLLCCLVRMVAGQSTQLKITFQLDDYRHARGAFEEGKAIDKRTNISPAQWWCTYGKQCPELQRFAVRILSQTCDGASRYGLKRSMAEKILTDRRNPIEQKRLRDVAFVHYNLQVQNKRFGSRSDVISEEIDPLDDWVVDEAPPEVVPENGDRGLMDSECSEDTTNVEGHRGFQAKEEPIEDDA</sequence>
<feature type="region of interest" description="Disordered" evidence="1">
    <location>
        <begin position="669"/>
        <end position="711"/>
    </location>
</feature>
<dbReference type="Pfam" id="PF04937">
    <property type="entry name" value="DUF659"/>
    <property type="match status" value="1"/>
</dbReference>
<dbReference type="PANTHER" id="PTHR32166:SF63">
    <property type="entry name" value="HAT TRANSPOSON SUPERFAMILY PROTEIN"/>
    <property type="match status" value="1"/>
</dbReference>
<dbReference type="SUPFAM" id="SSF53098">
    <property type="entry name" value="Ribonuclease H-like"/>
    <property type="match status" value="1"/>
</dbReference>
<protein>
    <recommendedName>
        <fullName evidence="5">DUF659 domain-containing protein</fullName>
    </recommendedName>
</protein>
<evidence type="ECO:0008006" key="5">
    <source>
        <dbReference type="Google" id="ProtNLM"/>
    </source>
</evidence>
<feature type="compositionally biased region" description="Basic and acidic residues" evidence="1">
    <location>
        <begin position="695"/>
        <end position="705"/>
    </location>
</feature>
<dbReference type="PANTHER" id="PTHR32166">
    <property type="entry name" value="OSJNBA0013A04.12 PROTEIN"/>
    <property type="match status" value="1"/>
</dbReference>
<dbReference type="InterPro" id="IPR007021">
    <property type="entry name" value="DUF659"/>
</dbReference>
<feature type="domain" description="DUF659" evidence="2">
    <location>
        <begin position="198"/>
        <end position="350"/>
    </location>
</feature>
<evidence type="ECO:0000259" key="2">
    <source>
        <dbReference type="Pfam" id="PF04937"/>
    </source>
</evidence>
<dbReference type="EMBL" id="CAADRP010001335">
    <property type="protein sequence ID" value="VFU38089.1"/>
    <property type="molecule type" value="Genomic_DNA"/>
</dbReference>
<accession>A0A6N2LDD5</accession>
<gene>
    <name evidence="4" type="ORF">SVIM_LOCUS205130</name>
</gene>
<proteinExistence type="predicted"/>
<evidence type="ECO:0000256" key="1">
    <source>
        <dbReference type="SAM" id="MobiDB-lite"/>
    </source>
</evidence>
<reference evidence="4" key="1">
    <citation type="submission" date="2019-03" db="EMBL/GenBank/DDBJ databases">
        <authorList>
            <person name="Mank J."/>
            <person name="Almeida P."/>
        </authorList>
    </citation>
    <scope>NUCLEOTIDE SEQUENCE</scope>
    <source>
        <strain evidence="4">78183</strain>
    </source>
</reference>
<organism evidence="4">
    <name type="scientific">Salix viminalis</name>
    <name type="common">Common osier</name>
    <name type="synonym">Basket willow</name>
    <dbReference type="NCBI Taxonomy" id="40686"/>
    <lineage>
        <taxon>Eukaryota</taxon>
        <taxon>Viridiplantae</taxon>
        <taxon>Streptophyta</taxon>
        <taxon>Embryophyta</taxon>
        <taxon>Tracheophyta</taxon>
        <taxon>Spermatophyta</taxon>
        <taxon>Magnoliopsida</taxon>
        <taxon>eudicotyledons</taxon>
        <taxon>Gunneridae</taxon>
        <taxon>Pentapetalae</taxon>
        <taxon>rosids</taxon>
        <taxon>fabids</taxon>
        <taxon>Malpighiales</taxon>
        <taxon>Salicaceae</taxon>
        <taxon>Saliceae</taxon>
        <taxon>Salix</taxon>
    </lineage>
</organism>
<evidence type="ECO:0000259" key="3">
    <source>
        <dbReference type="Pfam" id="PF05699"/>
    </source>
</evidence>
<dbReference type="AlphaFoldDB" id="A0A6N2LDD5"/>
<evidence type="ECO:0000313" key="4">
    <source>
        <dbReference type="EMBL" id="VFU38089.1"/>
    </source>
</evidence>
<feature type="domain" description="HAT C-terminal dimerisation" evidence="3">
    <location>
        <begin position="562"/>
        <end position="640"/>
    </location>
</feature>